<evidence type="ECO:0000313" key="2">
    <source>
        <dbReference type="Proteomes" id="UP000681967"/>
    </source>
</evidence>
<organism evidence="1 2">
    <name type="scientific">Rotaria magnacalcarata</name>
    <dbReference type="NCBI Taxonomy" id="392030"/>
    <lineage>
        <taxon>Eukaryota</taxon>
        <taxon>Metazoa</taxon>
        <taxon>Spiralia</taxon>
        <taxon>Gnathifera</taxon>
        <taxon>Rotifera</taxon>
        <taxon>Eurotatoria</taxon>
        <taxon>Bdelloidea</taxon>
        <taxon>Philodinida</taxon>
        <taxon>Philodinidae</taxon>
        <taxon>Rotaria</taxon>
    </lineage>
</organism>
<reference evidence="1" key="1">
    <citation type="submission" date="2021-02" db="EMBL/GenBank/DDBJ databases">
        <authorList>
            <person name="Nowell W R."/>
        </authorList>
    </citation>
    <scope>NUCLEOTIDE SEQUENCE</scope>
</reference>
<feature type="non-terminal residue" evidence="1">
    <location>
        <position position="1"/>
    </location>
</feature>
<gene>
    <name evidence="1" type="ORF">BYL167_LOCUS22246</name>
</gene>
<comment type="caution">
    <text evidence="1">The sequence shown here is derived from an EMBL/GenBank/DDBJ whole genome shotgun (WGS) entry which is preliminary data.</text>
</comment>
<protein>
    <submittedName>
        <fullName evidence="1">Uncharacterized protein</fullName>
    </submittedName>
</protein>
<sequence>LKTNKLLNHRVSLLKVLLKRSVNIQSNVNSGTEMKQLKDSQQFDKTLELFDNYKENNILTCSSLAITQA</sequence>
<name>A0A8S2RJ60_9BILA</name>
<dbReference type="EMBL" id="CAJOBH010012131">
    <property type="protein sequence ID" value="CAF4167372.1"/>
    <property type="molecule type" value="Genomic_DNA"/>
</dbReference>
<evidence type="ECO:0000313" key="1">
    <source>
        <dbReference type="EMBL" id="CAF4167372.1"/>
    </source>
</evidence>
<proteinExistence type="predicted"/>
<dbReference type="AlphaFoldDB" id="A0A8S2RJ60"/>
<dbReference type="Proteomes" id="UP000681967">
    <property type="component" value="Unassembled WGS sequence"/>
</dbReference>
<accession>A0A8S2RJ60</accession>